<feature type="domain" description="MIR" evidence="4">
    <location>
        <begin position="85"/>
        <end position="140"/>
    </location>
</feature>
<dbReference type="InterPro" id="IPR036300">
    <property type="entry name" value="MIR_dom_sf"/>
</dbReference>
<evidence type="ECO:0000259" key="4">
    <source>
        <dbReference type="PROSITE" id="PS50919"/>
    </source>
</evidence>
<dbReference type="InterPro" id="IPR016093">
    <property type="entry name" value="MIR_motif"/>
</dbReference>
<evidence type="ECO:0000313" key="5">
    <source>
        <dbReference type="EMBL" id="GMI20569.1"/>
    </source>
</evidence>
<gene>
    <name evidence="5" type="ORF">TeGR_g7604</name>
</gene>
<dbReference type="PROSITE" id="PS50919">
    <property type="entry name" value="MIR"/>
    <property type="match status" value="2"/>
</dbReference>
<keyword evidence="6" id="KW-1185">Reference proteome</keyword>
<keyword evidence="1 3" id="KW-0732">Signal</keyword>
<dbReference type="SUPFAM" id="SSF82109">
    <property type="entry name" value="MIR domain"/>
    <property type="match status" value="1"/>
</dbReference>
<dbReference type="PANTHER" id="PTHR46809:SF2">
    <property type="entry name" value="GH21273P"/>
    <property type="match status" value="1"/>
</dbReference>
<keyword evidence="2" id="KW-0677">Repeat</keyword>
<sequence>MSRSILALLLPALALSALEPNPSPLTCNSSLKITHLPTGHHLSSAEINWGSGSQQQAVTASPIQGDAAALWMVSSAQGEPGCAAGSPVKCGESVRLTHLLTGKNLHSHEYRSPLTHQQEVSAFGQDGQGDGGDNWQVVCAGTYWNSDQPFHLRHLDTGRYLAASDQAKFTQQNCPNCPIVGQLEIAGVKAQKDSGKWVVQRGVFIKAEDA</sequence>
<evidence type="ECO:0000256" key="1">
    <source>
        <dbReference type="ARBA" id="ARBA00022729"/>
    </source>
</evidence>
<proteinExistence type="predicted"/>
<protein>
    <recommendedName>
        <fullName evidence="4">MIR domain-containing protein</fullName>
    </recommendedName>
</protein>
<dbReference type="Gene3D" id="2.80.10.50">
    <property type="match status" value="1"/>
</dbReference>
<reference evidence="5 6" key="1">
    <citation type="journal article" date="2023" name="Commun. Biol.">
        <title>Genome analysis of Parmales, the sister group of diatoms, reveals the evolutionary specialization of diatoms from phago-mixotrophs to photoautotrophs.</title>
        <authorList>
            <person name="Ban H."/>
            <person name="Sato S."/>
            <person name="Yoshikawa S."/>
            <person name="Yamada K."/>
            <person name="Nakamura Y."/>
            <person name="Ichinomiya M."/>
            <person name="Sato N."/>
            <person name="Blanc-Mathieu R."/>
            <person name="Endo H."/>
            <person name="Kuwata A."/>
            <person name="Ogata H."/>
        </authorList>
    </citation>
    <scope>NUCLEOTIDE SEQUENCE [LARGE SCALE GENOMIC DNA]</scope>
</reference>
<accession>A0ABQ6M6S1</accession>
<dbReference type="CDD" id="cd23279">
    <property type="entry name" value="beta-trefoil_MIR_SDF2-like"/>
    <property type="match status" value="1"/>
</dbReference>
<dbReference type="Pfam" id="PF02815">
    <property type="entry name" value="MIR"/>
    <property type="match status" value="1"/>
</dbReference>
<evidence type="ECO:0000313" key="6">
    <source>
        <dbReference type="Proteomes" id="UP001165060"/>
    </source>
</evidence>
<organism evidence="5 6">
    <name type="scientific">Tetraparma gracilis</name>
    <dbReference type="NCBI Taxonomy" id="2962635"/>
    <lineage>
        <taxon>Eukaryota</taxon>
        <taxon>Sar</taxon>
        <taxon>Stramenopiles</taxon>
        <taxon>Ochrophyta</taxon>
        <taxon>Bolidophyceae</taxon>
        <taxon>Parmales</taxon>
        <taxon>Triparmaceae</taxon>
        <taxon>Tetraparma</taxon>
    </lineage>
</organism>
<evidence type="ECO:0000256" key="3">
    <source>
        <dbReference type="SAM" id="SignalP"/>
    </source>
</evidence>
<dbReference type="Proteomes" id="UP001165060">
    <property type="component" value="Unassembled WGS sequence"/>
</dbReference>
<dbReference type="SMART" id="SM00472">
    <property type="entry name" value="MIR"/>
    <property type="match status" value="3"/>
</dbReference>
<dbReference type="PANTHER" id="PTHR46809">
    <property type="entry name" value="STROMAL CELL-DERIVED FACTOR 2-LIKE PROTEIN"/>
    <property type="match status" value="1"/>
</dbReference>
<dbReference type="EMBL" id="BRYB01002497">
    <property type="protein sequence ID" value="GMI20569.1"/>
    <property type="molecule type" value="Genomic_DNA"/>
</dbReference>
<comment type="caution">
    <text evidence="5">The sequence shown here is derived from an EMBL/GenBank/DDBJ whole genome shotgun (WGS) entry which is preliminary data.</text>
</comment>
<evidence type="ECO:0000256" key="2">
    <source>
        <dbReference type="ARBA" id="ARBA00022737"/>
    </source>
</evidence>
<name>A0ABQ6M6S1_9STRA</name>
<feature type="chain" id="PRO_5046263292" description="MIR domain-containing protein" evidence="3">
    <location>
        <begin position="17"/>
        <end position="210"/>
    </location>
</feature>
<feature type="signal peptide" evidence="3">
    <location>
        <begin position="1"/>
        <end position="16"/>
    </location>
</feature>
<feature type="domain" description="MIR" evidence="4">
    <location>
        <begin position="22"/>
        <end position="76"/>
    </location>
</feature>